<evidence type="ECO:0008006" key="3">
    <source>
        <dbReference type="Google" id="ProtNLM"/>
    </source>
</evidence>
<keyword evidence="2" id="KW-1185">Reference proteome</keyword>
<protein>
    <recommendedName>
        <fullName evidence="3">Tat (Twin-arginine translocation) pathway signal sequence</fullName>
    </recommendedName>
</protein>
<evidence type="ECO:0000313" key="2">
    <source>
        <dbReference type="Proteomes" id="UP000502041"/>
    </source>
</evidence>
<dbReference type="PROSITE" id="PS51318">
    <property type="entry name" value="TAT"/>
    <property type="match status" value="1"/>
</dbReference>
<reference evidence="1 2" key="1">
    <citation type="submission" date="2020-04" db="EMBL/GenBank/DDBJ databases">
        <title>Complete genome of a Psychrophilic, Marine, Gas Vacuolate Bacterium Polaromonas vacuolata KCTC 22033T.</title>
        <authorList>
            <person name="Hwang K."/>
            <person name="Kim K.M."/>
        </authorList>
    </citation>
    <scope>NUCLEOTIDE SEQUENCE [LARGE SCALE GENOMIC DNA]</scope>
    <source>
        <strain evidence="1 2">KCTC 22033</strain>
    </source>
</reference>
<dbReference type="KEGG" id="pvac:HC248_00118"/>
<organism evidence="1 2">
    <name type="scientific">Polaromonas vacuolata</name>
    <dbReference type="NCBI Taxonomy" id="37448"/>
    <lineage>
        <taxon>Bacteria</taxon>
        <taxon>Pseudomonadati</taxon>
        <taxon>Pseudomonadota</taxon>
        <taxon>Betaproteobacteria</taxon>
        <taxon>Burkholderiales</taxon>
        <taxon>Comamonadaceae</taxon>
        <taxon>Polaromonas</taxon>
    </lineage>
</organism>
<dbReference type="InterPro" id="IPR019546">
    <property type="entry name" value="TAT_signal_bac_arc"/>
</dbReference>
<dbReference type="RefSeq" id="WP_168920789.1">
    <property type="nucleotide sequence ID" value="NZ_CP051461.1"/>
</dbReference>
<dbReference type="NCBIfam" id="TIGR01409">
    <property type="entry name" value="TAT_signal_seq"/>
    <property type="match status" value="1"/>
</dbReference>
<proteinExistence type="predicted"/>
<sequence length="210" mass="22192">MRVIPIAITELANESACDEGTGEVTKQNLPLARRSFLKGSGILMGTLVTGTLLASLAPSPVWALELKRLSKAQGETIMAMGRILFPHEKLPDAVYALLAKDLDEKAAGDGAAADMLAAGIAALNTAANGNFSKASAARQLEIVKSIEGQAFFATVRGQCVTSIYDNDMAYAVFGYPGASWEKGGYLVRGFQDLKWLPAPSEEASPTLVLD</sequence>
<name>A0A6H2H5S8_9BURK</name>
<dbReference type="AlphaFoldDB" id="A0A6H2H5S8"/>
<accession>A0A6H2H5S8</accession>
<dbReference type="EMBL" id="CP051461">
    <property type="protein sequence ID" value="QJC54856.1"/>
    <property type="molecule type" value="Genomic_DNA"/>
</dbReference>
<dbReference type="InterPro" id="IPR006311">
    <property type="entry name" value="TAT_signal"/>
</dbReference>
<evidence type="ECO:0000313" key="1">
    <source>
        <dbReference type="EMBL" id="QJC54856.1"/>
    </source>
</evidence>
<gene>
    <name evidence="1" type="ORF">HC248_00118</name>
</gene>
<dbReference type="Proteomes" id="UP000502041">
    <property type="component" value="Chromosome"/>
</dbReference>